<evidence type="ECO:0000256" key="11">
    <source>
        <dbReference type="ARBA" id="ARBA00055964"/>
    </source>
</evidence>
<evidence type="ECO:0000256" key="6">
    <source>
        <dbReference type="ARBA" id="ARBA00022843"/>
    </source>
</evidence>
<keyword evidence="10" id="KW-0539">Nucleus</keyword>
<accession>A0A226DY25</accession>
<evidence type="ECO:0000256" key="5">
    <source>
        <dbReference type="ARBA" id="ARBA00022728"/>
    </source>
</evidence>
<dbReference type="Gene3D" id="2.60.200.20">
    <property type="match status" value="1"/>
</dbReference>
<dbReference type="OrthoDB" id="444265at2759"/>
<dbReference type="GO" id="GO:0031047">
    <property type="term" value="P:regulatory ncRNA-mediated gene silencing"/>
    <property type="evidence" value="ECO:0007669"/>
    <property type="project" value="UniProtKB-KW"/>
</dbReference>
<name>A0A226DY25_FOLCA</name>
<dbReference type="InterPro" id="IPR050923">
    <property type="entry name" value="Cell_Proc_Reg/RNA_Proc"/>
</dbReference>
<keyword evidence="15" id="KW-1185">Reference proteome</keyword>
<dbReference type="SMART" id="SM00240">
    <property type="entry name" value="FHA"/>
    <property type="match status" value="1"/>
</dbReference>
<sequence length="396" mass="46581">MSDRHKSRGGERRHRSRSRSPSVREDWRNVRVKEEPLSDVEGRSSSSHRRSHPSPPRRRDHDHRESGRRRSPPPTRPRSRSRERGGGGGSRGDNYRGGDRDRDRGERNERPRSHIKTEPRSRSRSPPGEFTRPHPRHHHPRDDHNNRGDRRRPSNDQQRSSDSRRSPPQQRDIKREKDWDNFFNPSSDMSRQALVKREENENERGERLEELDKDGNKKEENIEKEKPNFGLSGKLTEETNTYRGVVIKYSEPPEARKPIKTRWRLYPFKDGEALEVMYIHRQSAYLLGRERKIADIPIDHPSCSKQHAVIQYRLVPYEKPNGMKGRRIRPYLLDLESANGTLVNGKKIEPKRYVELFEKDVLKFGFSSREYVLLHEHSKDDSPLDDDGYDKSPSPD</sequence>
<evidence type="ECO:0000256" key="7">
    <source>
        <dbReference type="ARBA" id="ARBA00023054"/>
    </source>
</evidence>
<evidence type="ECO:0000256" key="2">
    <source>
        <dbReference type="ARBA" id="ARBA00022499"/>
    </source>
</evidence>
<dbReference type="CDD" id="cd22718">
    <property type="entry name" value="FHA_SNIP1"/>
    <property type="match status" value="1"/>
</dbReference>
<evidence type="ECO:0000259" key="13">
    <source>
        <dbReference type="PROSITE" id="PS50006"/>
    </source>
</evidence>
<dbReference type="Pfam" id="PF00498">
    <property type="entry name" value="FHA"/>
    <property type="match status" value="1"/>
</dbReference>
<proteinExistence type="predicted"/>
<dbReference type="OMA" id="WQKSCWL"/>
<dbReference type="STRING" id="158441.A0A226DY25"/>
<evidence type="ECO:0000313" key="15">
    <source>
        <dbReference type="Proteomes" id="UP000198287"/>
    </source>
</evidence>
<evidence type="ECO:0000256" key="3">
    <source>
        <dbReference type="ARBA" id="ARBA00022553"/>
    </source>
</evidence>
<dbReference type="Proteomes" id="UP000198287">
    <property type="component" value="Unassembled WGS sequence"/>
</dbReference>
<evidence type="ECO:0000256" key="4">
    <source>
        <dbReference type="ARBA" id="ARBA00022664"/>
    </source>
</evidence>
<reference evidence="14 15" key="1">
    <citation type="submission" date="2015-12" db="EMBL/GenBank/DDBJ databases">
        <title>The genome of Folsomia candida.</title>
        <authorList>
            <person name="Faddeeva A."/>
            <person name="Derks M.F."/>
            <person name="Anvar Y."/>
            <person name="Smit S."/>
            <person name="Van Straalen N."/>
            <person name="Roelofs D."/>
        </authorList>
    </citation>
    <scope>NUCLEOTIDE SEQUENCE [LARGE SCALE GENOMIC DNA]</scope>
    <source>
        <strain evidence="14 15">VU population</strain>
        <tissue evidence="14">Whole body</tissue>
    </source>
</reference>
<keyword evidence="9" id="KW-0508">mRNA splicing</keyword>
<keyword evidence="7" id="KW-0175">Coiled coil</keyword>
<feature type="compositionally biased region" description="Basic and acidic residues" evidence="12">
    <location>
        <begin position="140"/>
        <end position="180"/>
    </location>
</feature>
<keyword evidence="5" id="KW-0747">Spliceosome</keyword>
<dbReference type="GO" id="GO:0008380">
    <property type="term" value="P:RNA splicing"/>
    <property type="evidence" value="ECO:0007669"/>
    <property type="project" value="UniProtKB-KW"/>
</dbReference>
<evidence type="ECO:0000256" key="12">
    <source>
        <dbReference type="SAM" id="MobiDB-lite"/>
    </source>
</evidence>
<dbReference type="InterPro" id="IPR000253">
    <property type="entry name" value="FHA_dom"/>
</dbReference>
<comment type="function">
    <text evidence="11">Required for pre-mRNA splicing as component of the spliceosome. As a component of the minor spliceosome, involved in the splicing of U12-type introns in pre-mRNAs. Down-regulates NF-kappa-B signaling by competing with RELA for CREBBP/EP300 binding. Involved in the microRNA (miRNA) biogenesis. May be involved in cyclin-D1/CCND1 mRNA stability through the SNARP complex which associates with both the 3'end of the CCND1 gene and its mRNA.</text>
</comment>
<feature type="compositionally biased region" description="Basic residues" evidence="12">
    <location>
        <begin position="46"/>
        <end position="56"/>
    </location>
</feature>
<dbReference type="InterPro" id="IPR008984">
    <property type="entry name" value="SMAD_FHA_dom_sf"/>
</dbReference>
<feature type="compositionally biased region" description="Basic and acidic residues" evidence="12">
    <location>
        <begin position="1"/>
        <end position="10"/>
    </location>
</feature>
<feature type="region of interest" description="Disordered" evidence="12">
    <location>
        <begin position="1"/>
        <end position="234"/>
    </location>
</feature>
<keyword evidence="2" id="KW-1017">Isopeptide bond</keyword>
<evidence type="ECO:0000256" key="9">
    <source>
        <dbReference type="ARBA" id="ARBA00023187"/>
    </source>
</evidence>
<dbReference type="PANTHER" id="PTHR23308">
    <property type="entry name" value="NUCLEAR INHIBITOR OF PROTEIN PHOSPHATASE-1"/>
    <property type="match status" value="1"/>
</dbReference>
<keyword evidence="8" id="KW-0943">RNA-mediated gene silencing</keyword>
<dbReference type="GO" id="GO:0006397">
    <property type="term" value="P:mRNA processing"/>
    <property type="evidence" value="ECO:0007669"/>
    <property type="project" value="UniProtKB-KW"/>
</dbReference>
<dbReference type="AlphaFoldDB" id="A0A226DY25"/>
<dbReference type="SUPFAM" id="SSF49879">
    <property type="entry name" value="SMAD/FHA domain"/>
    <property type="match status" value="1"/>
</dbReference>
<comment type="caution">
    <text evidence="14">The sequence shown here is derived from an EMBL/GenBank/DDBJ whole genome shotgun (WGS) entry which is preliminary data.</text>
</comment>
<protein>
    <submittedName>
        <fullName evidence="14">Smad nuclear interacting protein 1</fullName>
    </submittedName>
</protein>
<feature type="compositionally biased region" description="Basic and acidic residues" evidence="12">
    <location>
        <begin position="22"/>
        <end position="42"/>
    </location>
</feature>
<comment type="subcellular location">
    <subcellularLocation>
        <location evidence="1">Nucleus</location>
    </subcellularLocation>
</comment>
<dbReference type="GO" id="GO:0005681">
    <property type="term" value="C:spliceosomal complex"/>
    <property type="evidence" value="ECO:0007669"/>
    <property type="project" value="UniProtKB-KW"/>
</dbReference>
<evidence type="ECO:0000313" key="14">
    <source>
        <dbReference type="EMBL" id="OXA49960.1"/>
    </source>
</evidence>
<dbReference type="PROSITE" id="PS50006">
    <property type="entry name" value="FHA_DOMAIN"/>
    <property type="match status" value="1"/>
</dbReference>
<keyword evidence="6" id="KW-0832">Ubl conjugation</keyword>
<gene>
    <name evidence="14" type="ORF">Fcan01_15124</name>
</gene>
<feature type="domain" description="FHA" evidence="13">
    <location>
        <begin position="285"/>
        <end position="348"/>
    </location>
</feature>
<keyword evidence="3" id="KW-0597">Phosphoprotein</keyword>
<feature type="compositionally biased region" description="Basic and acidic residues" evidence="12">
    <location>
        <begin position="195"/>
        <end position="227"/>
    </location>
</feature>
<feature type="compositionally biased region" description="Basic residues" evidence="12">
    <location>
        <begin position="66"/>
        <end position="79"/>
    </location>
</feature>
<feature type="compositionally biased region" description="Basic and acidic residues" evidence="12">
    <location>
        <begin position="93"/>
        <end position="121"/>
    </location>
</feature>
<dbReference type="EMBL" id="LNIX01000009">
    <property type="protein sequence ID" value="OXA49960.1"/>
    <property type="molecule type" value="Genomic_DNA"/>
</dbReference>
<keyword evidence="4" id="KW-0507">mRNA processing</keyword>
<dbReference type="FunFam" id="2.60.200.20:FF:000008">
    <property type="entry name" value="smad nuclear-interacting protein 1"/>
    <property type="match status" value="1"/>
</dbReference>
<organism evidence="14 15">
    <name type="scientific">Folsomia candida</name>
    <name type="common">Springtail</name>
    <dbReference type="NCBI Taxonomy" id="158441"/>
    <lineage>
        <taxon>Eukaryota</taxon>
        <taxon>Metazoa</taxon>
        <taxon>Ecdysozoa</taxon>
        <taxon>Arthropoda</taxon>
        <taxon>Hexapoda</taxon>
        <taxon>Collembola</taxon>
        <taxon>Entomobryomorpha</taxon>
        <taxon>Isotomoidea</taxon>
        <taxon>Isotomidae</taxon>
        <taxon>Proisotominae</taxon>
        <taxon>Folsomia</taxon>
    </lineage>
</organism>
<evidence type="ECO:0000256" key="8">
    <source>
        <dbReference type="ARBA" id="ARBA00023158"/>
    </source>
</evidence>
<evidence type="ECO:0000256" key="1">
    <source>
        <dbReference type="ARBA" id="ARBA00004123"/>
    </source>
</evidence>
<evidence type="ECO:0000256" key="10">
    <source>
        <dbReference type="ARBA" id="ARBA00023242"/>
    </source>
</evidence>